<dbReference type="AlphaFoldDB" id="A0A366QMR2"/>
<comment type="caution">
    <text evidence="2">The sequence shown here is derived from an EMBL/GenBank/DDBJ whole genome shotgun (WGS) entry which is preliminary data.</text>
</comment>
<accession>A0A366QMR2</accession>
<reference evidence="2 3" key="1">
    <citation type="submission" date="2018-06" db="EMBL/GenBank/DDBJ databases">
        <title>Fusarium incarnatum-equiseti species complex species 28.</title>
        <authorList>
            <person name="Gardiner D.M."/>
        </authorList>
    </citation>
    <scope>NUCLEOTIDE SEQUENCE [LARGE SCALE GENOMIC DNA]</scope>
    <source>
        <strain evidence="2 3">FIESC_28</strain>
    </source>
</reference>
<dbReference type="RefSeq" id="XP_031010606.1">
    <property type="nucleotide sequence ID" value="XM_031165337.1"/>
</dbReference>
<feature type="compositionally biased region" description="Basic residues" evidence="1">
    <location>
        <begin position="190"/>
        <end position="203"/>
    </location>
</feature>
<evidence type="ECO:0000256" key="1">
    <source>
        <dbReference type="SAM" id="MobiDB-lite"/>
    </source>
</evidence>
<proteinExistence type="predicted"/>
<protein>
    <submittedName>
        <fullName evidence="2">Uncharacterized protein</fullName>
    </submittedName>
</protein>
<organism evidence="2 3">
    <name type="scientific">Fusarium coffeatum</name>
    <dbReference type="NCBI Taxonomy" id="231269"/>
    <lineage>
        <taxon>Eukaryota</taxon>
        <taxon>Fungi</taxon>
        <taxon>Dikarya</taxon>
        <taxon>Ascomycota</taxon>
        <taxon>Pezizomycotina</taxon>
        <taxon>Sordariomycetes</taxon>
        <taxon>Hypocreomycetidae</taxon>
        <taxon>Hypocreales</taxon>
        <taxon>Nectriaceae</taxon>
        <taxon>Fusarium</taxon>
        <taxon>Fusarium incarnatum-equiseti species complex</taxon>
    </lineage>
</organism>
<name>A0A366QMR2_9HYPO</name>
<dbReference type="EMBL" id="QKXC01000364">
    <property type="protein sequence ID" value="RBR06032.1"/>
    <property type="molecule type" value="Genomic_DNA"/>
</dbReference>
<keyword evidence="3" id="KW-1185">Reference proteome</keyword>
<dbReference type="OrthoDB" id="5100017at2759"/>
<evidence type="ECO:0000313" key="2">
    <source>
        <dbReference type="EMBL" id="RBR06032.1"/>
    </source>
</evidence>
<dbReference type="Proteomes" id="UP000253153">
    <property type="component" value="Unassembled WGS sequence"/>
</dbReference>
<gene>
    <name evidence="2" type="ORF">FIESC28_11210</name>
</gene>
<feature type="region of interest" description="Disordered" evidence="1">
    <location>
        <begin position="168"/>
        <end position="241"/>
    </location>
</feature>
<sequence>MVSNAEHEQPLNLSPFWKCMWADSPGDFYVSLANEYYDGVSSQSAAPPLVELERDFEKAGIPGLPTLYEEQPFVGLRDEITITQRSRYVGTTRGSATKSSTLPETCFPLHTDRTRAASERSISHLPPSIFACIRKVLSSNPSFASGVISAIHRLPSYKRDVLIDHDATDNTDCPDGSSTGTSRSFEKDPKRRRTARNNSKKGRGKEPPDGDGVGGDDGDGNGRNGGDGASSSSTKGSNEDKGRRWICPYHLAYPEVYWIPHLKDCSPGNMVDPNEWRKHLNTHHSPEAKTKHLAKNKGLDANMIAKFYMNDATLKAVLQEISSHTKRPRGDDRNKYRTDVFVKVWNMIFPKDKFPDFNEPLSAFHCEDMNLGDRLAKQAETLLDAMYDTKAVEALNSGAPNLLPTATETKEYMAKAIAIVLLNEPAATGPTQWLARASSQAVKVAGREYSTGSASTSMTTSFDEVPRAGEPAVNPTVSDRSHPVPGTGHLWPIQLFPNGTWTEVLPCNSTFTQEAYLTLSPNATRPGPGLSNAAPMMSPAFGNAFYNTLQTPVPTQQASWDPSIHSGSQDVSLQEIEGGAAVSQEFGI</sequence>
<evidence type="ECO:0000313" key="3">
    <source>
        <dbReference type="Proteomes" id="UP000253153"/>
    </source>
</evidence>
<dbReference type="GeneID" id="42000633"/>